<comment type="caution">
    <text evidence="1">The sequence shown here is derived from an EMBL/GenBank/DDBJ whole genome shotgun (WGS) entry which is preliminary data.</text>
</comment>
<evidence type="ECO:0000313" key="1">
    <source>
        <dbReference type="EMBL" id="GIH22106.1"/>
    </source>
</evidence>
<dbReference type="Proteomes" id="UP000640052">
    <property type="component" value="Unassembled WGS sequence"/>
</dbReference>
<protein>
    <submittedName>
        <fullName evidence="1">Uncharacterized protein</fullName>
    </submittedName>
</protein>
<sequence>MKSWPTFSSTVIFWRAAVTRETASARVGVMEGAAEGADTGGRVARPAEEFSGEHATTMTDVRHIPAQTRTRANLARARDGEGASMFSP</sequence>
<gene>
    <name evidence="1" type="ORF">Aph01nite_04160</name>
</gene>
<dbReference type="EMBL" id="BOOA01000002">
    <property type="protein sequence ID" value="GIH22106.1"/>
    <property type="molecule type" value="Genomic_DNA"/>
</dbReference>
<accession>A0A919Q4Q7</accession>
<reference evidence="1" key="1">
    <citation type="submission" date="2021-01" db="EMBL/GenBank/DDBJ databases">
        <title>Whole genome shotgun sequence of Acrocarpospora phusangensis NBRC 108782.</title>
        <authorList>
            <person name="Komaki H."/>
            <person name="Tamura T."/>
        </authorList>
    </citation>
    <scope>NUCLEOTIDE SEQUENCE</scope>
    <source>
        <strain evidence="1">NBRC 108782</strain>
    </source>
</reference>
<evidence type="ECO:0000313" key="2">
    <source>
        <dbReference type="Proteomes" id="UP000640052"/>
    </source>
</evidence>
<name>A0A919Q4Q7_9ACTN</name>
<organism evidence="1 2">
    <name type="scientific">Acrocarpospora phusangensis</name>
    <dbReference type="NCBI Taxonomy" id="1070424"/>
    <lineage>
        <taxon>Bacteria</taxon>
        <taxon>Bacillati</taxon>
        <taxon>Actinomycetota</taxon>
        <taxon>Actinomycetes</taxon>
        <taxon>Streptosporangiales</taxon>
        <taxon>Streptosporangiaceae</taxon>
        <taxon>Acrocarpospora</taxon>
    </lineage>
</organism>
<keyword evidence="2" id="KW-1185">Reference proteome</keyword>
<proteinExistence type="predicted"/>
<dbReference type="AlphaFoldDB" id="A0A919Q4Q7"/>